<accession>A0A4U6SXY8</accession>
<keyword evidence="3" id="KW-1185">Reference proteome</keyword>
<name>A0A4U6SXY8_SETVI</name>
<feature type="compositionally biased region" description="Polar residues" evidence="1">
    <location>
        <begin position="1"/>
        <end position="12"/>
    </location>
</feature>
<dbReference type="Gramene" id="TKV93371">
    <property type="protein sequence ID" value="TKV93371"/>
    <property type="gene ID" value="SEVIR_9G222000v2"/>
</dbReference>
<sequence>MVCNEKTQTSKINQLTNQQNQSTSVRGLKGIIHACVLAIRLSMYGPADSDRVRKATALVKTGGGGFVTALVGSTPFPNIPRHGDW</sequence>
<feature type="region of interest" description="Disordered" evidence="1">
    <location>
        <begin position="1"/>
        <end position="20"/>
    </location>
</feature>
<gene>
    <name evidence="2" type="ORF">SEVIR_9G222000v2</name>
</gene>
<evidence type="ECO:0000256" key="1">
    <source>
        <dbReference type="SAM" id="MobiDB-lite"/>
    </source>
</evidence>
<organism evidence="2 3">
    <name type="scientific">Setaria viridis</name>
    <name type="common">Green bristlegrass</name>
    <name type="synonym">Setaria italica subsp. viridis</name>
    <dbReference type="NCBI Taxonomy" id="4556"/>
    <lineage>
        <taxon>Eukaryota</taxon>
        <taxon>Viridiplantae</taxon>
        <taxon>Streptophyta</taxon>
        <taxon>Embryophyta</taxon>
        <taxon>Tracheophyta</taxon>
        <taxon>Spermatophyta</taxon>
        <taxon>Magnoliopsida</taxon>
        <taxon>Liliopsida</taxon>
        <taxon>Poales</taxon>
        <taxon>Poaceae</taxon>
        <taxon>PACMAD clade</taxon>
        <taxon>Panicoideae</taxon>
        <taxon>Panicodae</taxon>
        <taxon>Paniceae</taxon>
        <taxon>Cenchrinae</taxon>
        <taxon>Setaria</taxon>
    </lineage>
</organism>
<dbReference type="Proteomes" id="UP000298652">
    <property type="component" value="Chromosome 9"/>
</dbReference>
<dbReference type="EMBL" id="CM016560">
    <property type="protein sequence ID" value="TKV93371.1"/>
    <property type="molecule type" value="Genomic_DNA"/>
</dbReference>
<evidence type="ECO:0000313" key="2">
    <source>
        <dbReference type="EMBL" id="TKV93371.1"/>
    </source>
</evidence>
<proteinExistence type="predicted"/>
<protein>
    <submittedName>
        <fullName evidence="2">Uncharacterized protein</fullName>
    </submittedName>
</protein>
<dbReference type="AlphaFoldDB" id="A0A4U6SXY8"/>
<evidence type="ECO:0000313" key="3">
    <source>
        <dbReference type="Proteomes" id="UP000298652"/>
    </source>
</evidence>
<reference evidence="2" key="1">
    <citation type="submission" date="2019-03" db="EMBL/GenBank/DDBJ databases">
        <title>WGS assembly of Setaria viridis.</title>
        <authorList>
            <person name="Huang P."/>
            <person name="Jenkins J."/>
            <person name="Grimwood J."/>
            <person name="Barry K."/>
            <person name="Healey A."/>
            <person name="Mamidi S."/>
            <person name="Sreedasyam A."/>
            <person name="Shu S."/>
            <person name="Feldman M."/>
            <person name="Wu J."/>
            <person name="Yu Y."/>
            <person name="Chen C."/>
            <person name="Johnson J."/>
            <person name="Rokhsar D."/>
            <person name="Baxter I."/>
            <person name="Schmutz J."/>
            <person name="Brutnell T."/>
            <person name="Kellogg E."/>
        </authorList>
    </citation>
    <scope>NUCLEOTIDE SEQUENCE [LARGE SCALE GENOMIC DNA]</scope>
</reference>